<protein>
    <recommendedName>
        <fullName evidence="1">Double-GTPase 2 domain-containing protein</fullName>
    </recommendedName>
</protein>
<organism evidence="2 3">
    <name type="scientific">Isosphaera pallida (strain ATCC 43644 / DSM 9630 / IS1B)</name>
    <dbReference type="NCBI Taxonomy" id="575540"/>
    <lineage>
        <taxon>Bacteria</taxon>
        <taxon>Pseudomonadati</taxon>
        <taxon>Planctomycetota</taxon>
        <taxon>Planctomycetia</taxon>
        <taxon>Isosphaerales</taxon>
        <taxon>Isosphaeraceae</taxon>
        <taxon>Isosphaera</taxon>
    </lineage>
</organism>
<dbReference type="InParanoid" id="E8R305"/>
<feature type="domain" description="Double-GTPase 2" evidence="1">
    <location>
        <begin position="38"/>
        <end position="237"/>
    </location>
</feature>
<dbReference type="eggNOG" id="COG1100">
    <property type="taxonomic scope" value="Bacteria"/>
</dbReference>
<dbReference type="AlphaFoldDB" id="E8R305"/>
<name>E8R305_ISOPI</name>
<dbReference type="Proteomes" id="UP000008631">
    <property type="component" value="Chromosome"/>
</dbReference>
<dbReference type="InterPro" id="IPR027417">
    <property type="entry name" value="P-loop_NTPase"/>
</dbReference>
<dbReference type="EMBL" id="CP002353">
    <property type="protein sequence ID" value="ADV61509.1"/>
    <property type="molecule type" value="Genomic_DNA"/>
</dbReference>
<dbReference type="Gene3D" id="3.40.50.300">
    <property type="entry name" value="P-loop containing nucleotide triphosphate hydrolases"/>
    <property type="match status" value="1"/>
</dbReference>
<evidence type="ECO:0000313" key="2">
    <source>
        <dbReference type="EMBL" id="ADV61509.1"/>
    </source>
</evidence>
<dbReference type="eggNOG" id="COG4105">
    <property type="taxonomic scope" value="Bacteria"/>
</dbReference>
<dbReference type="KEGG" id="ipa:Isop_0920"/>
<reference evidence="2 3" key="2">
    <citation type="journal article" date="2011" name="Stand. Genomic Sci.">
        <title>Complete genome sequence of Isosphaera pallida type strain (IS1B).</title>
        <authorList>
            <consortium name="US DOE Joint Genome Institute (JGI-PGF)"/>
            <person name="Goker M."/>
            <person name="Cleland D."/>
            <person name="Saunders E."/>
            <person name="Lapidus A."/>
            <person name="Nolan M."/>
            <person name="Lucas S."/>
            <person name="Hammon N."/>
            <person name="Deshpande S."/>
            <person name="Cheng J.F."/>
            <person name="Tapia R."/>
            <person name="Han C."/>
            <person name="Goodwin L."/>
            <person name="Pitluck S."/>
            <person name="Liolios K."/>
            <person name="Pagani I."/>
            <person name="Ivanova N."/>
            <person name="Mavromatis K."/>
            <person name="Pati A."/>
            <person name="Chen A."/>
            <person name="Palaniappan K."/>
            <person name="Land M."/>
            <person name="Hauser L."/>
            <person name="Chang Y.J."/>
            <person name="Jeffries C.D."/>
            <person name="Detter J.C."/>
            <person name="Beck B."/>
            <person name="Woyke T."/>
            <person name="Bristow J."/>
            <person name="Eisen J.A."/>
            <person name="Markowitz V."/>
            <person name="Hugenholtz P."/>
            <person name="Kyrpides N.C."/>
            <person name="Klenk H.P."/>
        </authorList>
    </citation>
    <scope>NUCLEOTIDE SEQUENCE [LARGE SCALE GENOMIC DNA]</scope>
    <source>
        <strain evidence="3">ATCC 43644 / DSM 9630 / IS1B</strain>
    </source>
</reference>
<evidence type="ECO:0000313" key="3">
    <source>
        <dbReference type="Proteomes" id="UP000008631"/>
    </source>
</evidence>
<dbReference type="InterPro" id="IPR045528">
    <property type="entry name" value="DO-GTPase2"/>
</dbReference>
<dbReference type="HOGENOM" id="CLU_357444_0_0_0"/>
<dbReference type="Pfam" id="PF19993">
    <property type="entry name" value="DO-GTPase2"/>
    <property type="match status" value="1"/>
</dbReference>
<evidence type="ECO:0000259" key="1">
    <source>
        <dbReference type="Pfam" id="PF19993"/>
    </source>
</evidence>
<gene>
    <name evidence="2" type="ordered locus">Isop_0920</name>
</gene>
<keyword evidence="3" id="KW-1185">Reference proteome</keyword>
<dbReference type="InterPro" id="IPR011990">
    <property type="entry name" value="TPR-like_helical_dom_sf"/>
</dbReference>
<accession>E8R305</accession>
<dbReference type="InterPro" id="IPR035892">
    <property type="entry name" value="C2_domain_sf"/>
</dbReference>
<dbReference type="SUPFAM" id="SSF49562">
    <property type="entry name" value="C2 domain (Calcium/lipid-binding domain, CaLB)"/>
    <property type="match status" value="1"/>
</dbReference>
<sequence length="784" mass="89201">MGFAWPSIPRRSVFGMADPTAREILDHLERHLTAPRKVGLFGHRNVGKTTLLAMFYRQASTGQVPDLRLSAPEPETAEYLAEKIARIEAGEPPAGTLSETELKLRLYHGSARYDLIVKDYQGEHVTLGSNEPILDFFADCDAVLFCLDPTGSTEPAERLRRQQEVEGLLETYLEQSRTLKVQRPIAIVVTKYDRVVATQGPIPVETLLEKRFGMTLHAIKHNAPDAATFAVSAYGPSGGEDGSPPAELEPQGLDAPLLWVASKLETIDRDQLDWLWDLAPHDYVRLSRCVKSFERRYPESPQAAAYRKRLNKLGRARLARRLGTALLLLVATAAALVAYDLAGYEMARRFEAEKNPAQAVARRWEEFRQWHPTFRWLFPARYNEALERGRDAQIQAEKARVLAGRSDPDRENRLIELKELAPERIAEIGQIEEVQAKRRHDDRWRLLRAEAELPDDDPSRQIDDLRSFLREFPDSPHREEAIRLANALIQFRTERQSTRDKQRLDSIRRAAELPNADLGDLLDRTRTFLEEHPQSIYRVEAEELIAKFTARMDDRDFTSAVEFSRRFPTQFAARIEKYDAYLKTYASGGRHLTEALQAKSEIFKEWDLHSYRQAYQHIREFPNDLDEGARRLNDYLRVHPNGRFTAAAQAYLDWIRKISEPHEYQVTLKRGQVEDSVGSNPDLSVTIEVGGVTYGPSPTIPGTSSPVWDYTFPKPVVWKRGDPVAITITKHGFLGSRDIYTLYSAKDDPLAMKLLSTTIRPAGGGKTLLVFESDFNLPSLPKPE</sequence>
<dbReference type="STRING" id="575540.Isop_0920"/>
<reference key="1">
    <citation type="submission" date="2010-11" db="EMBL/GenBank/DDBJ databases">
        <title>The complete sequence of chromosome of Isophaera pallida ATCC 43644.</title>
        <authorList>
            <consortium name="US DOE Joint Genome Institute (JGI-PGF)"/>
            <person name="Lucas S."/>
            <person name="Copeland A."/>
            <person name="Lapidus A."/>
            <person name="Bruce D."/>
            <person name="Goodwin L."/>
            <person name="Pitluck S."/>
            <person name="Kyrpides N."/>
            <person name="Mavromatis K."/>
            <person name="Pagani I."/>
            <person name="Ivanova N."/>
            <person name="Saunders E."/>
            <person name="Brettin T."/>
            <person name="Detter J.C."/>
            <person name="Han C."/>
            <person name="Tapia R."/>
            <person name="Land M."/>
            <person name="Hauser L."/>
            <person name="Markowitz V."/>
            <person name="Cheng J.-F."/>
            <person name="Hugenholtz P."/>
            <person name="Woyke T."/>
            <person name="Wu D."/>
            <person name="Eisen J.A."/>
        </authorList>
    </citation>
    <scope>NUCLEOTIDE SEQUENCE</scope>
    <source>
        <strain>ATCC 43644</strain>
    </source>
</reference>
<dbReference type="Gene3D" id="1.25.40.10">
    <property type="entry name" value="Tetratricopeptide repeat domain"/>
    <property type="match status" value="1"/>
</dbReference>
<dbReference type="SUPFAM" id="SSF52540">
    <property type="entry name" value="P-loop containing nucleoside triphosphate hydrolases"/>
    <property type="match status" value="1"/>
</dbReference>
<proteinExistence type="predicted"/>